<name>A0A6J6EU65_9ZZZZ</name>
<dbReference type="AlphaFoldDB" id="A0A6J6EU65"/>
<accession>A0A6J6EU65</accession>
<reference evidence="1" key="1">
    <citation type="submission" date="2020-05" db="EMBL/GenBank/DDBJ databases">
        <authorList>
            <person name="Chiriac C."/>
            <person name="Salcher M."/>
            <person name="Ghai R."/>
            <person name="Kavagutti S V."/>
        </authorList>
    </citation>
    <scope>NUCLEOTIDE SEQUENCE</scope>
</reference>
<sequence length="280" mass="31037">MAISVHVHIVGLNRSLSATEASIVSRVIRPLSRIPGLTTRTNIVLVRPEGAIANPRSGESGFVETTVPESLSSLPVTYLDQSVLASRAQAPAASLLSLGDAYRDRGKSIEFALIYMLALSHSAQMMKETADVAIVLRPDVRIAGRLWIRWRVFSLAIKSRIGRPEIYTPAWGSFGGVNDRFAMMSGQIAQPYLGRFQHVDAWIEQGRPFDSEKFLASSVRGLTIRRSVYTPMFRIRIGGRVEQADLRFFQTNAPVARLRDLLVKAARITRSALFKGSREN</sequence>
<organism evidence="1">
    <name type="scientific">freshwater metagenome</name>
    <dbReference type="NCBI Taxonomy" id="449393"/>
    <lineage>
        <taxon>unclassified sequences</taxon>
        <taxon>metagenomes</taxon>
        <taxon>ecological metagenomes</taxon>
    </lineage>
</organism>
<proteinExistence type="predicted"/>
<dbReference type="EMBL" id="CAEZTM010000072">
    <property type="protein sequence ID" value="CAB4578975.1"/>
    <property type="molecule type" value="Genomic_DNA"/>
</dbReference>
<gene>
    <name evidence="1" type="ORF">UFOPK1684_01250</name>
</gene>
<protein>
    <submittedName>
        <fullName evidence="1">Unannotated protein</fullName>
    </submittedName>
</protein>
<evidence type="ECO:0000313" key="1">
    <source>
        <dbReference type="EMBL" id="CAB4578975.1"/>
    </source>
</evidence>